<dbReference type="OrthoDB" id="3143640at2759"/>
<evidence type="ECO:0000313" key="1">
    <source>
        <dbReference type="EMBL" id="THH34127.1"/>
    </source>
</evidence>
<name>A0A4S4N796_9APHY</name>
<reference evidence="1 2" key="1">
    <citation type="submission" date="2019-02" db="EMBL/GenBank/DDBJ databases">
        <title>Genome sequencing of the rare red list fungi Antrodiella citrinella (Flaviporus citrinellus).</title>
        <authorList>
            <person name="Buettner E."/>
            <person name="Kellner H."/>
        </authorList>
    </citation>
    <scope>NUCLEOTIDE SEQUENCE [LARGE SCALE GENOMIC DNA]</scope>
    <source>
        <strain evidence="1 2">DSM 108506</strain>
    </source>
</reference>
<dbReference type="EMBL" id="SGPM01000001">
    <property type="protein sequence ID" value="THH34127.1"/>
    <property type="molecule type" value="Genomic_DNA"/>
</dbReference>
<evidence type="ECO:0000313" key="2">
    <source>
        <dbReference type="Proteomes" id="UP000308730"/>
    </source>
</evidence>
<keyword evidence="2" id="KW-1185">Reference proteome</keyword>
<sequence>MPQAAHLPLHVQQGPVKDVELNEIGNLQDAVAPFVKFVAH</sequence>
<proteinExistence type="predicted"/>
<accession>A0A4S4N796</accession>
<protein>
    <submittedName>
        <fullName evidence="1">Uncharacterized protein</fullName>
    </submittedName>
</protein>
<dbReference type="Proteomes" id="UP000308730">
    <property type="component" value="Unassembled WGS sequence"/>
</dbReference>
<dbReference type="AlphaFoldDB" id="A0A4S4N796"/>
<organism evidence="1 2">
    <name type="scientific">Antrodiella citrinella</name>
    <dbReference type="NCBI Taxonomy" id="2447956"/>
    <lineage>
        <taxon>Eukaryota</taxon>
        <taxon>Fungi</taxon>
        <taxon>Dikarya</taxon>
        <taxon>Basidiomycota</taxon>
        <taxon>Agaricomycotina</taxon>
        <taxon>Agaricomycetes</taxon>
        <taxon>Polyporales</taxon>
        <taxon>Steccherinaceae</taxon>
        <taxon>Antrodiella</taxon>
    </lineage>
</organism>
<gene>
    <name evidence="1" type="ORF">EUX98_g95</name>
</gene>
<comment type="caution">
    <text evidence="1">The sequence shown here is derived from an EMBL/GenBank/DDBJ whole genome shotgun (WGS) entry which is preliminary data.</text>
</comment>